<evidence type="ECO:0000313" key="2">
    <source>
        <dbReference type="Proteomes" id="UP000560131"/>
    </source>
</evidence>
<name>A0ABR6N5H0_9SPHN</name>
<evidence type="ECO:0000313" key="1">
    <source>
        <dbReference type="EMBL" id="MBB5725067.1"/>
    </source>
</evidence>
<dbReference type="Proteomes" id="UP000560131">
    <property type="component" value="Unassembled WGS sequence"/>
</dbReference>
<keyword evidence="1" id="KW-0456">Lyase</keyword>
<protein>
    <submittedName>
        <fullName evidence="1">Cyanate lyase</fullName>
    </submittedName>
</protein>
<sequence length="73" mass="8281">MIARANLIRIATEKGASLSDLSRKLGRNQAYLSQYVTRGSPRRLPEEERLHLAMALNVDERLLGARDPWSPHL</sequence>
<dbReference type="SUPFAM" id="SSF47413">
    <property type="entry name" value="lambda repressor-like DNA-binding domains"/>
    <property type="match status" value="1"/>
</dbReference>
<proteinExistence type="predicted"/>
<accession>A0ABR6N5H0</accession>
<keyword evidence="2" id="KW-1185">Reference proteome</keyword>
<dbReference type="EMBL" id="JACIJN010000002">
    <property type="protein sequence ID" value="MBB5725067.1"/>
    <property type="molecule type" value="Genomic_DNA"/>
</dbReference>
<dbReference type="GO" id="GO:0016829">
    <property type="term" value="F:lyase activity"/>
    <property type="evidence" value="ECO:0007669"/>
    <property type="project" value="UniProtKB-KW"/>
</dbReference>
<comment type="caution">
    <text evidence="1">The sequence shown here is derived from an EMBL/GenBank/DDBJ whole genome shotgun (WGS) entry which is preliminary data.</text>
</comment>
<organism evidence="1 2">
    <name type="scientific">Sphingomonas endophytica</name>
    <dbReference type="NCBI Taxonomy" id="869719"/>
    <lineage>
        <taxon>Bacteria</taxon>
        <taxon>Pseudomonadati</taxon>
        <taxon>Pseudomonadota</taxon>
        <taxon>Alphaproteobacteria</taxon>
        <taxon>Sphingomonadales</taxon>
        <taxon>Sphingomonadaceae</taxon>
        <taxon>Sphingomonas</taxon>
    </lineage>
</organism>
<reference evidence="1 2" key="1">
    <citation type="submission" date="2020-08" db="EMBL/GenBank/DDBJ databases">
        <title>Genomic Encyclopedia of Type Strains, Phase IV (KMG-IV): sequencing the most valuable type-strain genomes for metagenomic binning, comparative biology and taxonomic classification.</title>
        <authorList>
            <person name="Goeker M."/>
        </authorList>
    </citation>
    <scope>NUCLEOTIDE SEQUENCE [LARGE SCALE GENOMIC DNA]</scope>
    <source>
        <strain evidence="1 2">DSM 101535</strain>
    </source>
</reference>
<gene>
    <name evidence="1" type="ORF">FHS97_000975</name>
</gene>
<dbReference type="InterPro" id="IPR010982">
    <property type="entry name" value="Lambda_DNA-bd_dom_sf"/>
</dbReference>
<dbReference type="RefSeq" id="WP_184033825.1">
    <property type="nucleotide sequence ID" value="NZ_BAABAR010000007.1"/>
</dbReference>